<protein>
    <submittedName>
        <fullName evidence="1">Uncharacterized protein</fullName>
    </submittedName>
</protein>
<keyword evidence="2" id="KW-1185">Reference proteome</keyword>
<comment type="caution">
    <text evidence="1">The sequence shown here is derived from an EMBL/GenBank/DDBJ whole genome shotgun (WGS) entry which is preliminary data.</text>
</comment>
<reference evidence="1 2" key="1">
    <citation type="journal article" date="2017" name="Mol. Biol. Evol.">
        <title>The 4-celled Tetrabaena socialis nuclear genome reveals the essential components for genetic control of cell number at the origin of multicellularity in the volvocine lineage.</title>
        <authorList>
            <person name="Featherston J."/>
            <person name="Arakaki Y."/>
            <person name="Hanschen E.R."/>
            <person name="Ferris P.J."/>
            <person name="Michod R.E."/>
            <person name="Olson B.J.S.C."/>
            <person name="Nozaki H."/>
            <person name="Durand P.M."/>
        </authorList>
    </citation>
    <scope>NUCLEOTIDE SEQUENCE [LARGE SCALE GENOMIC DNA]</scope>
    <source>
        <strain evidence="1 2">NIES-571</strain>
    </source>
</reference>
<gene>
    <name evidence="1" type="ORF">TSOC_013664</name>
</gene>
<organism evidence="1 2">
    <name type="scientific">Tetrabaena socialis</name>
    <dbReference type="NCBI Taxonomy" id="47790"/>
    <lineage>
        <taxon>Eukaryota</taxon>
        <taxon>Viridiplantae</taxon>
        <taxon>Chlorophyta</taxon>
        <taxon>core chlorophytes</taxon>
        <taxon>Chlorophyceae</taxon>
        <taxon>CS clade</taxon>
        <taxon>Chlamydomonadales</taxon>
        <taxon>Tetrabaenaceae</taxon>
        <taxon>Tetrabaena</taxon>
    </lineage>
</organism>
<accession>A0A2J7ZJR8</accession>
<dbReference type="EMBL" id="PGGS01001342">
    <property type="protein sequence ID" value="PNH00509.1"/>
    <property type="molecule type" value="Genomic_DNA"/>
</dbReference>
<dbReference type="AlphaFoldDB" id="A0A2J7ZJR8"/>
<proteinExistence type="predicted"/>
<dbReference type="Proteomes" id="UP000236333">
    <property type="component" value="Unassembled WGS sequence"/>
</dbReference>
<name>A0A2J7ZJR8_9CHLO</name>
<feature type="non-terminal residue" evidence="1">
    <location>
        <position position="72"/>
    </location>
</feature>
<sequence>MTADGPGQVAITGTANASTGLFIYTYVITASGTYRLTVNTNEGLLHSSSLMVQPGIVHPAASSIVMRPSIEA</sequence>
<evidence type="ECO:0000313" key="2">
    <source>
        <dbReference type="Proteomes" id="UP000236333"/>
    </source>
</evidence>
<evidence type="ECO:0000313" key="1">
    <source>
        <dbReference type="EMBL" id="PNH00509.1"/>
    </source>
</evidence>